<comment type="cofactor">
    <cofactor evidence="1">
        <name>FMN</name>
        <dbReference type="ChEBI" id="CHEBI:58210"/>
    </cofactor>
</comment>
<keyword evidence="8" id="KW-0408">Iron</keyword>
<dbReference type="Gene3D" id="3.40.50.720">
    <property type="entry name" value="NAD(P)-binding Rossmann-like Domain"/>
    <property type="match status" value="1"/>
</dbReference>
<keyword evidence="9" id="KW-0411">Iron-sulfur</keyword>
<dbReference type="Gene3D" id="3.50.50.60">
    <property type="entry name" value="FAD/NAD(P)-binding domain"/>
    <property type="match status" value="1"/>
</dbReference>
<dbReference type="RefSeq" id="WP_231334258.1">
    <property type="nucleotide sequence ID" value="NZ_CP059572.1"/>
</dbReference>
<comment type="similarity">
    <text evidence="3">In the N-terminal section; belongs to the NADH:flavin oxidoreductase/NADH oxidase family.</text>
</comment>
<evidence type="ECO:0000256" key="5">
    <source>
        <dbReference type="ARBA" id="ARBA00022643"/>
    </source>
</evidence>
<evidence type="ECO:0000256" key="8">
    <source>
        <dbReference type="ARBA" id="ARBA00023004"/>
    </source>
</evidence>
<dbReference type="PANTHER" id="PTHR42917">
    <property type="entry name" value="2,4-DIENOYL-COA REDUCTASE"/>
    <property type="match status" value="1"/>
</dbReference>
<keyword evidence="4" id="KW-0285">Flavoprotein</keyword>
<evidence type="ECO:0000256" key="6">
    <source>
        <dbReference type="ARBA" id="ARBA00022723"/>
    </source>
</evidence>
<feature type="domain" description="NADH:flavin oxidoreductase/NADH oxidase N-terminal" evidence="11">
    <location>
        <begin position="23"/>
        <end position="352"/>
    </location>
</feature>
<keyword evidence="13" id="KW-1185">Reference proteome</keyword>
<evidence type="ECO:0000256" key="2">
    <source>
        <dbReference type="ARBA" id="ARBA00001966"/>
    </source>
</evidence>
<evidence type="ECO:0000256" key="3">
    <source>
        <dbReference type="ARBA" id="ARBA00011048"/>
    </source>
</evidence>
<dbReference type="Proteomes" id="UP001049518">
    <property type="component" value="Chromosome"/>
</dbReference>
<dbReference type="SUPFAM" id="SSF51395">
    <property type="entry name" value="FMN-linked oxidoreductases"/>
    <property type="match status" value="1"/>
</dbReference>
<dbReference type="SUPFAM" id="SSF51971">
    <property type="entry name" value="Nucleotide-binding domain"/>
    <property type="match status" value="1"/>
</dbReference>
<dbReference type="PRINTS" id="PR00368">
    <property type="entry name" value="FADPNR"/>
</dbReference>
<feature type="compositionally biased region" description="Basic and acidic residues" evidence="10">
    <location>
        <begin position="384"/>
        <end position="401"/>
    </location>
</feature>
<evidence type="ECO:0000256" key="9">
    <source>
        <dbReference type="ARBA" id="ARBA00023014"/>
    </source>
</evidence>
<protein>
    <submittedName>
        <fullName evidence="12">NAD(P)-binding protein</fullName>
    </submittedName>
</protein>
<evidence type="ECO:0000256" key="7">
    <source>
        <dbReference type="ARBA" id="ARBA00023002"/>
    </source>
</evidence>
<dbReference type="Pfam" id="PF00724">
    <property type="entry name" value="Oxidored_FMN"/>
    <property type="match status" value="1"/>
</dbReference>
<dbReference type="InterPro" id="IPR036188">
    <property type="entry name" value="FAD/NAD-bd_sf"/>
</dbReference>
<accession>A0ABX8QQQ4</accession>
<dbReference type="InterPro" id="IPR013785">
    <property type="entry name" value="Aldolase_TIM"/>
</dbReference>
<sequence>MSEPTRDLSVRDIVPQDERYGGLFQPLRIGPKVAANRFWSAPYATGWRMDQIDREAAHRRVRAEGGWAVVNTGEVAFDPHSRNAWLDGLELMGDDDARALVQIVEAVHAHHALAAIELVHLGAAADPKQDRLPALAPSQMQGNGLFFSQAIPRTMDADDIRRVQADWITAARRARDAGFDIVNIHAAHGYLPVQFLTTYHNRRTDGYGGPLADRARFLREILEGVRREIGDDVAIAVRFAIEGHGHGALPADEALEVVRLLDHLVDVWDVAQGGLATTEYDLTPSRLFPEGFSLTWTRRMREATGKPVVGTGRFTDPDLMARAVASGDLDLIGAARPGIADPFLPRKIATGAHAQVRECIGANHCARSQARGQLACSQNPTTGEESRRGWHPERLPPRPEPEPSVLVIGAGPAGLECATTLARRGFSMVHLVDEHDEPGGHLRWFRRLPGLSPWGRLVEHREALLKEFPGAAFVPNTRMTAGDVLEYGAEVVVVATGAPWSRIGVSFVDNEPIPGADASLANVATPEQLLDGKALPGKRVVVYDCEGDLTGIAVAQWLQRKDHEVEIVTPHGQVAAQADQDNVGPALRAEVIAAGGTLSAATLLVQVGPGEVVLEGESGARRGVPADGVVLVIRRESDDMLYRRLLALDPAQLRANGIDEIHRVGDCAAPTNVADTIFDAHQVARKMGSKHQ</sequence>
<comment type="cofactor">
    <cofactor evidence="2">
        <name>[4Fe-4S] cluster</name>
        <dbReference type="ChEBI" id="CHEBI:49883"/>
    </cofactor>
</comment>
<reference evidence="12" key="1">
    <citation type="submission" date="2020-07" db="EMBL/GenBank/DDBJ databases">
        <authorList>
            <person name="Tarantini F.S."/>
            <person name="Hong K.W."/>
            <person name="Chan K.G."/>
        </authorList>
    </citation>
    <scope>NUCLEOTIDE SEQUENCE</scope>
    <source>
        <strain evidence="12">32-07</strain>
    </source>
</reference>
<organism evidence="12 13">
    <name type="scientific">Actinomadura graeca</name>
    <dbReference type="NCBI Taxonomy" id="2750812"/>
    <lineage>
        <taxon>Bacteria</taxon>
        <taxon>Bacillati</taxon>
        <taxon>Actinomycetota</taxon>
        <taxon>Actinomycetes</taxon>
        <taxon>Streptosporangiales</taxon>
        <taxon>Thermomonosporaceae</taxon>
        <taxon>Actinomadura</taxon>
    </lineage>
</organism>
<gene>
    <name evidence="12" type="ORF">AGRA3207_001949</name>
</gene>
<dbReference type="PANTHER" id="PTHR42917:SF2">
    <property type="entry name" value="2,4-DIENOYL-COA REDUCTASE [(2E)-ENOYL-COA-PRODUCING]"/>
    <property type="match status" value="1"/>
</dbReference>
<keyword evidence="7" id="KW-0560">Oxidoreductase</keyword>
<dbReference type="EMBL" id="CP059572">
    <property type="protein sequence ID" value="QXJ21125.1"/>
    <property type="molecule type" value="Genomic_DNA"/>
</dbReference>
<dbReference type="Pfam" id="PF13450">
    <property type="entry name" value="NAD_binding_8"/>
    <property type="match status" value="1"/>
</dbReference>
<keyword evidence="6" id="KW-0479">Metal-binding</keyword>
<name>A0ABX8QQQ4_9ACTN</name>
<dbReference type="InterPro" id="IPR001155">
    <property type="entry name" value="OxRdtase_FMN_N"/>
</dbReference>
<evidence type="ECO:0000313" key="13">
    <source>
        <dbReference type="Proteomes" id="UP001049518"/>
    </source>
</evidence>
<evidence type="ECO:0000259" key="11">
    <source>
        <dbReference type="Pfam" id="PF00724"/>
    </source>
</evidence>
<proteinExistence type="inferred from homology"/>
<feature type="region of interest" description="Disordered" evidence="10">
    <location>
        <begin position="372"/>
        <end position="401"/>
    </location>
</feature>
<dbReference type="Gene3D" id="3.20.20.70">
    <property type="entry name" value="Aldolase class I"/>
    <property type="match status" value="1"/>
</dbReference>
<evidence type="ECO:0000256" key="10">
    <source>
        <dbReference type="SAM" id="MobiDB-lite"/>
    </source>
</evidence>
<dbReference type="InterPro" id="IPR051793">
    <property type="entry name" value="NADH:flavin_oxidoreductase"/>
</dbReference>
<evidence type="ECO:0000256" key="4">
    <source>
        <dbReference type="ARBA" id="ARBA00022630"/>
    </source>
</evidence>
<evidence type="ECO:0000313" key="12">
    <source>
        <dbReference type="EMBL" id="QXJ21125.1"/>
    </source>
</evidence>
<evidence type="ECO:0000256" key="1">
    <source>
        <dbReference type="ARBA" id="ARBA00001917"/>
    </source>
</evidence>
<keyword evidence="5" id="KW-0288">FMN</keyword>